<name>A0A6N7PH39_9BACT</name>
<gene>
    <name evidence="4" type="ORF">GF068_04050</name>
</gene>
<dbReference type="SUPFAM" id="SSF56317">
    <property type="entry name" value="Carbon-nitrogen hydrolase"/>
    <property type="match status" value="1"/>
</dbReference>
<dbReference type="AlphaFoldDB" id="A0A6N7PH39"/>
<dbReference type="CDD" id="cd07572">
    <property type="entry name" value="nit"/>
    <property type="match status" value="1"/>
</dbReference>
<comment type="caution">
    <text evidence="4">The sequence shown here is derived from an EMBL/GenBank/DDBJ whole genome shotgun (WGS) entry which is preliminary data.</text>
</comment>
<dbReference type="Proteomes" id="UP000440224">
    <property type="component" value="Unassembled WGS sequence"/>
</dbReference>
<dbReference type="PANTHER" id="PTHR23088">
    <property type="entry name" value="NITRILASE-RELATED"/>
    <property type="match status" value="1"/>
</dbReference>
<dbReference type="PANTHER" id="PTHR23088:SF27">
    <property type="entry name" value="DEAMINATED GLUTATHIONE AMIDASE"/>
    <property type="match status" value="1"/>
</dbReference>
<dbReference type="Pfam" id="PF00795">
    <property type="entry name" value="CN_hydrolase"/>
    <property type="match status" value="1"/>
</dbReference>
<dbReference type="InterPro" id="IPR001110">
    <property type="entry name" value="UPF0012_CS"/>
</dbReference>
<evidence type="ECO:0000256" key="1">
    <source>
        <dbReference type="ARBA" id="ARBA00010613"/>
    </source>
</evidence>
<dbReference type="PROSITE" id="PS01227">
    <property type="entry name" value="UPF0012"/>
    <property type="match status" value="1"/>
</dbReference>
<evidence type="ECO:0000313" key="4">
    <source>
        <dbReference type="EMBL" id="MRG91097.1"/>
    </source>
</evidence>
<dbReference type="PROSITE" id="PS50263">
    <property type="entry name" value="CN_HYDROLASE"/>
    <property type="match status" value="1"/>
</dbReference>
<evidence type="ECO:0000313" key="5">
    <source>
        <dbReference type="Proteomes" id="UP000440224"/>
    </source>
</evidence>
<accession>A0A6N7PH39</accession>
<feature type="domain" description="CN hydrolase" evidence="3">
    <location>
        <begin position="5"/>
        <end position="256"/>
    </location>
</feature>
<proteinExistence type="inferred from homology"/>
<keyword evidence="2 4" id="KW-0378">Hydrolase</keyword>
<dbReference type="RefSeq" id="WP_153817931.1">
    <property type="nucleotide sequence ID" value="NZ_WJIE01000001.1"/>
</dbReference>
<dbReference type="GO" id="GO:0016811">
    <property type="term" value="F:hydrolase activity, acting on carbon-nitrogen (but not peptide) bonds, in linear amides"/>
    <property type="evidence" value="ECO:0007669"/>
    <property type="project" value="InterPro"/>
</dbReference>
<keyword evidence="5" id="KW-1185">Reference proteome</keyword>
<dbReference type="InterPro" id="IPR003010">
    <property type="entry name" value="C-N_Hydrolase"/>
</dbReference>
<reference evidence="4 5" key="1">
    <citation type="submission" date="2019-10" db="EMBL/GenBank/DDBJ databases">
        <title>A soil myxobacterium in the family Polyangiaceae.</title>
        <authorList>
            <person name="Li Y."/>
            <person name="Wang J."/>
        </authorList>
    </citation>
    <scope>NUCLEOTIDE SEQUENCE [LARGE SCALE GENOMIC DNA]</scope>
    <source>
        <strain evidence="4 5">DSM 14734</strain>
    </source>
</reference>
<protein>
    <submittedName>
        <fullName evidence="4">Carbon-nitrogen hydrolase family protein</fullName>
    </submittedName>
</protein>
<dbReference type="EMBL" id="WJIE01000001">
    <property type="protein sequence ID" value="MRG91097.1"/>
    <property type="molecule type" value="Genomic_DNA"/>
</dbReference>
<dbReference type="InterPro" id="IPR045254">
    <property type="entry name" value="Nit1/2_C-N_Hydrolase"/>
</dbReference>
<dbReference type="InterPro" id="IPR036526">
    <property type="entry name" value="C-N_Hydrolase_sf"/>
</dbReference>
<organism evidence="4 5">
    <name type="scientific">Polyangium spumosum</name>
    <dbReference type="NCBI Taxonomy" id="889282"/>
    <lineage>
        <taxon>Bacteria</taxon>
        <taxon>Pseudomonadati</taxon>
        <taxon>Myxococcota</taxon>
        <taxon>Polyangia</taxon>
        <taxon>Polyangiales</taxon>
        <taxon>Polyangiaceae</taxon>
        <taxon>Polyangium</taxon>
    </lineage>
</organism>
<dbReference type="Gene3D" id="3.60.110.10">
    <property type="entry name" value="Carbon-nitrogen hydrolase"/>
    <property type="match status" value="1"/>
</dbReference>
<sequence length="281" mass="30680">MREPVVVAAVQMNSQADLAENLGRAERLVAEAAARGAQIVVLPENFAFMGGDDDERLRVAEDLDAHEGGRIRSFLAENATKHGLWILAGGLPERSPDPKRVHNTCAVVAPSGEIVARYRKIHMFDVEVGDGQRYRESASCMPGEQPVVVEARGARIGLSICYDLRFPELYRELVSRGAEALIVPAAFTLATGKDHWHVLLRARAIESQCYVIAAAQWGIHPKGRRTYGKSCIVDPWGEVVAQASEGEGVVVATLDPRYLEQVRASLPSLQHQRIGAASRKA</sequence>
<dbReference type="OrthoDB" id="9811121at2"/>
<evidence type="ECO:0000256" key="2">
    <source>
        <dbReference type="ARBA" id="ARBA00022801"/>
    </source>
</evidence>
<evidence type="ECO:0000259" key="3">
    <source>
        <dbReference type="PROSITE" id="PS50263"/>
    </source>
</evidence>
<comment type="similarity">
    <text evidence="1">Belongs to the carbon-nitrogen hydrolase superfamily. NIT1/NIT2 family.</text>
</comment>